<sequence length="273" mass="30088">MLRYSMSKLGRRAGRQAGTSAALPTIEPRLSTEKEYYSALRSMLAQIATETRESIIPLYQAERQQKRAQGALLADADQSWFGRVQMLAVALARNASNTVNRILDLEAQRHTSTFIETARRALGVNLAAAVQQEDLADYLTTAAARNVSLISGLADDTIKRIQQTVYQNSIAGNSVTTLRKALQNDFGISDRRAKLIARDQTAKLNSDLNRIRQEQAGVTSYTWTSAHDERTRPLHRSLDGKVYKWGQATGAEGGLPPGQPVNCRCVARGIVVF</sequence>
<dbReference type="AlphaFoldDB" id="A0A2L2LBW2"/>
<reference evidence="2 3" key="1">
    <citation type="submission" date="2018-02" db="EMBL/GenBank/DDBJ databases">
        <title>Complete genome sequence of Agrobacterium tumefaciens 1D1609.</title>
        <authorList>
            <person name="Cho S.-T."/>
            <person name="Haryono M."/>
            <person name="Chang H.-H."/>
            <person name="Santos M.N."/>
            <person name="Lai E.-M."/>
            <person name="Kuo C.-H."/>
        </authorList>
    </citation>
    <scope>NUCLEOTIDE SEQUENCE [LARGE SCALE GENOMIC DNA]</scope>
    <source>
        <strain evidence="2 3">1D1609</strain>
    </source>
</reference>
<feature type="domain" description="Phage head morphogenesis" evidence="1">
    <location>
        <begin position="160"/>
        <end position="267"/>
    </location>
</feature>
<evidence type="ECO:0000313" key="3">
    <source>
        <dbReference type="Proteomes" id="UP000237717"/>
    </source>
</evidence>
<accession>A0A2L2LBW2</accession>
<dbReference type="Pfam" id="PF04233">
    <property type="entry name" value="Phage_Mu_F"/>
    <property type="match status" value="1"/>
</dbReference>
<dbReference type="EMBL" id="CP026924">
    <property type="protein sequence ID" value="AVH41830.1"/>
    <property type="molecule type" value="Genomic_DNA"/>
</dbReference>
<protein>
    <recommendedName>
        <fullName evidence="1">Phage head morphogenesis domain-containing protein</fullName>
    </recommendedName>
</protein>
<dbReference type="Proteomes" id="UP000237717">
    <property type="component" value="Chromosome I"/>
</dbReference>
<dbReference type="RefSeq" id="WP_210204007.1">
    <property type="nucleotide sequence ID" value="NZ_CP026924.1"/>
</dbReference>
<name>A0A2L2LBW2_AGRTU</name>
<dbReference type="InterPro" id="IPR006528">
    <property type="entry name" value="Phage_head_morphogenesis_dom"/>
</dbReference>
<gene>
    <name evidence="2" type="ORF">At1D1609_17760</name>
</gene>
<proteinExistence type="predicted"/>
<evidence type="ECO:0000259" key="1">
    <source>
        <dbReference type="Pfam" id="PF04233"/>
    </source>
</evidence>
<evidence type="ECO:0000313" key="2">
    <source>
        <dbReference type="EMBL" id="AVH41830.1"/>
    </source>
</evidence>
<dbReference type="NCBIfam" id="TIGR01641">
    <property type="entry name" value="phageSPP1_gp7"/>
    <property type="match status" value="1"/>
</dbReference>
<organism evidence="2 3">
    <name type="scientific">Agrobacterium tumefaciens</name>
    <dbReference type="NCBI Taxonomy" id="358"/>
    <lineage>
        <taxon>Bacteria</taxon>
        <taxon>Pseudomonadati</taxon>
        <taxon>Pseudomonadota</taxon>
        <taxon>Alphaproteobacteria</taxon>
        <taxon>Hyphomicrobiales</taxon>
        <taxon>Rhizobiaceae</taxon>
        <taxon>Rhizobium/Agrobacterium group</taxon>
        <taxon>Agrobacterium</taxon>
        <taxon>Agrobacterium tumefaciens complex</taxon>
    </lineage>
</organism>